<dbReference type="GO" id="GO:0036503">
    <property type="term" value="P:ERAD pathway"/>
    <property type="evidence" value="ECO:0007669"/>
    <property type="project" value="TreeGrafter"/>
</dbReference>
<dbReference type="PANTHER" id="PTHR11073">
    <property type="entry name" value="CALRETICULIN AND CALNEXIN"/>
    <property type="match status" value="1"/>
</dbReference>
<dbReference type="GO" id="GO:0005509">
    <property type="term" value="F:calcium ion binding"/>
    <property type="evidence" value="ECO:0007669"/>
    <property type="project" value="InterPro"/>
</dbReference>
<organism evidence="11">
    <name type="scientific">Nannochloropsis gaditana (strain CCMP526)</name>
    <name type="common">Green microalga</name>
    <name type="synonym">Microchloropsis gaditana</name>
    <dbReference type="NCBI Taxonomy" id="1093141"/>
    <lineage>
        <taxon>Eukaryota</taxon>
        <taxon>Sar</taxon>
        <taxon>Stramenopiles</taxon>
        <taxon>Ochrophyta</taxon>
        <taxon>Eustigmatophyceae</taxon>
        <taxon>Eustigmatales</taxon>
        <taxon>Monodopsidaceae</taxon>
        <taxon>Nannochloropsis</taxon>
    </lineage>
</organism>
<dbReference type="PANTHER" id="PTHR11073:SF1">
    <property type="entry name" value="CALNEXIN 14D-RELATED"/>
    <property type="match status" value="1"/>
</dbReference>
<keyword evidence="8" id="KW-1015">Disulfide bond</keyword>
<dbReference type="FunFam" id="2.10.250.10:FF:000001">
    <property type="entry name" value="Calnexin homolog"/>
    <property type="match status" value="1"/>
</dbReference>
<reference evidence="11" key="1">
    <citation type="journal article" date="2012" name="Bioengineered">
        <title>Additional insights into the genome of the oleaginous model alga Nannochloropsis gaditana.</title>
        <authorList>
            <person name="Jinkerson R.E."/>
            <person name="Radakovits R."/>
            <person name="Posewitz M.C."/>
        </authorList>
    </citation>
    <scope>NUCLEOTIDE SEQUENCE</scope>
    <source>
        <strain evidence="11">CCMP526</strain>
    </source>
</reference>
<dbReference type="PROSITE" id="PS00804">
    <property type="entry name" value="CALRETICULIN_2"/>
    <property type="match status" value="1"/>
</dbReference>
<evidence type="ECO:0000256" key="9">
    <source>
        <dbReference type="RuleBase" id="RU362126"/>
    </source>
</evidence>
<dbReference type="InterPro" id="IPR009033">
    <property type="entry name" value="Calreticulin/calnexin_P_dom_sf"/>
</dbReference>
<feature type="compositionally biased region" description="Acidic residues" evidence="10">
    <location>
        <begin position="482"/>
        <end position="515"/>
    </location>
</feature>
<accession>I2CQT1</accession>
<dbReference type="GO" id="GO:0006457">
    <property type="term" value="P:protein folding"/>
    <property type="evidence" value="ECO:0007669"/>
    <property type="project" value="InterPro"/>
</dbReference>
<keyword evidence="5 9" id="KW-1133">Transmembrane helix</keyword>
<keyword evidence="6 9" id="KW-0472">Membrane</keyword>
<dbReference type="InterPro" id="IPR001580">
    <property type="entry name" value="Calret/calnex"/>
</dbReference>
<sequence>MRLASSFLPVILAAFTPVSILGKALFLEEFQGTDNPLSQWHLSKKEKYADQPIEVSSSRVPGSPDESSLLLKEAMKHYGLATFFDEAQDFTDQALVFQYEVKMEEPLQCGGAYMKLLGEGAVAAPDALDNETPYVIMFGPDKCGATNKVHFILRHQNPITGEWEEKHAQGVPAVKTDKKSHLYTLVIRPDNTFEILIDNVVEKKGSLLTDMDPPVNPPEMIDDPTDSKPQDWVDEAKIPDPTASKPEDWDEDAPATIPDMDVSKPEGWLDDAPEMVPDPEASKPEDWDEEEDGAWEAPLVLNPACEEGPGCGEWKRPTKPNPAYKGKWFAPLIDNPAYKGVWAPRQVPNPSFFRDEHPHNIPSLAGVAIEVWTTNRGLRFDSIYLGKDPAHAAAHATRTWKVKYDAELAEEEAAIQANKMEAAKGLQAKARLFVEEGIRQAKKQPLAAFTSALALLISFLYLLRPKGGKKEEREEEGKEETKGEEEEKEGEEEEEEDEDEDEEDEEDEEEEEEEVQEGRRSTRGRKKAE</sequence>
<evidence type="ECO:0000256" key="10">
    <source>
        <dbReference type="SAM" id="MobiDB-lite"/>
    </source>
</evidence>
<dbReference type="Pfam" id="PF00262">
    <property type="entry name" value="Calreticulin"/>
    <property type="match status" value="1"/>
</dbReference>
<feature type="chain" id="PRO_5003656216" evidence="9">
    <location>
        <begin position="23"/>
        <end position="529"/>
    </location>
</feature>
<proteinExistence type="evidence at transcript level"/>
<evidence type="ECO:0000256" key="8">
    <source>
        <dbReference type="PIRSR" id="PIRSR601580-3"/>
    </source>
</evidence>
<comment type="subcellular location">
    <subcellularLocation>
        <location evidence="1">Endoplasmic reticulum membrane</location>
        <topology evidence="1">Single-pass membrane protein</topology>
    </subcellularLocation>
</comment>
<dbReference type="SUPFAM" id="SSF49899">
    <property type="entry name" value="Concanavalin A-like lectins/glucanases"/>
    <property type="match status" value="1"/>
</dbReference>
<keyword evidence="4 9" id="KW-0256">Endoplasmic reticulum</keyword>
<dbReference type="Gene3D" id="2.60.120.200">
    <property type="match status" value="1"/>
</dbReference>
<dbReference type="InterPro" id="IPR018124">
    <property type="entry name" value="Calret/calnex_CS"/>
</dbReference>
<keyword evidence="9" id="KW-0732">Signal</keyword>
<evidence type="ECO:0000256" key="4">
    <source>
        <dbReference type="ARBA" id="ARBA00022824"/>
    </source>
</evidence>
<evidence type="ECO:0000256" key="3">
    <source>
        <dbReference type="ARBA" id="ARBA00022692"/>
    </source>
</evidence>
<feature type="signal peptide" evidence="9">
    <location>
        <begin position="1"/>
        <end position="22"/>
    </location>
</feature>
<protein>
    <submittedName>
        <fullName evidence="11">Calnexin</fullName>
    </submittedName>
</protein>
<dbReference type="InterPro" id="IPR013320">
    <property type="entry name" value="ConA-like_dom_sf"/>
</dbReference>
<dbReference type="PROSITE" id="PS00803">
    <property type="entry name" value="CALRETICULIN_1"/>
    <property type="match status" value="1"/>
</dbReference>
<dbReference type="PRINTS" id="PR00626">
    <property type="entry name" value="CALRETICULIN"/>
</dbReference>
<evidence type="ECO:0000256" key="6">
    <source>
        <dbReference type="ARBA" id="ARBA00023136"/>
    </source>
</evidence>
<name>I2CQT1_NANGC</name>
<dbReference type="PROSITE" id="PS00805">
    <property type="entry name" value="CALRETICULIN_REPEAT"/>
    <property type="match status" value="1"/>
</dbReference>
<feature type="region of interest" description="Disordered" evidence="10">
    <location>
        <begin position="467"/>
        <end position="529"/>
    </location>
</feature>
<dbReference type="Gene3D" id="2.10.250.10">
    <property type="entry name" value="Calreticulin/calnexin, P domain"/>
    <property type="match status" value="1"/>
</dbReference>
<evidence type="ECO:0000256" key="7">
    <source>
        <dbReference type="ARBA" id="ARBA00023186"/>
    </source>
</evidence>
<dbReference type="GO" id="GO:0051082">
    <property type="term" value="F:unfolded protein binding"/>
    <property type="evidence" value="ECO:0007669"/>
    <property type="project" value="InterPro"/>
</dbReference>
<evidence type="ECO:0000313" key="11">
    <source>
        <dbReference type="EMBL" id="AFJ69264.1"/>
    </source>
</evidence>
<feature type="compositionally biased region" description="Basic and acidic residues" evidence="10">
    <location>
        <begin position="225"/>
        <end position="238"/>
    </location>
</feature>
<evidence type="ECO:0000256" key="2">
    <source>
        <dbReference type="ARBA" id="ARBA00010983"/>
    </source>
</evidence>
<dbReference type="GO" id="GO:0005789">
    <property type="term" value="C:endoplasmic reticulum membrane"/>
    <property type="evidence" value="ECO:0007669"/>
    <property type="project" value="UniProtKB-SubCell"/>
</dbReference>
<feature type="transmembrane region" description="Helical" evidence="9">
    <location>
        <begin position="446"/>
        <end position="463"/>
    </location>
</feature>
<dbReference type="SUPFAM" id="SSF63887">
    <property type="entry name" value="P-domain of calnexin/calreticulin"/>
    <property type="match status" value="1"/>
</dbReference>
<keyword evidence="7 9" id="KW-0143">Chaperone</keyword>
<dbReference type="EMBL" id="JU980201">
    <property type="protein sequence ID" value="AFJ69264.1"/>
    <property type="molecule type" value="mRNA"/>
</dbReference>
<comment type="similarity">
    <text evidence="2 9">Belongs to the calreticulin family.</text>
</comment>
<feature type="disulfide bond" evidence="8">
    <location>
        <begin position="109"/>
        <end position="143"/>
    </location>
</feature>
<keyword evidence="3 9" id="KW-0812">Transmembrane</keyword>
<gene>
    <name evidence="11" type="ORF">NGATSA_3007000</name>
</gene>
<dbReference type="AlphaFoldDB" id="I2CQT1"/>
<evidence type="ECO:0000256" key="5">
    <source>
        <dbReference type="ARBA" id="ARBA00022989"/>
    </source>
</evidence>
<evidence type="ECO:0000256" key="1">
    <source>
        <dbReference type="ARBA" id="ARBA00004389"/>
    </source>
</evidence>
<feature type="region of interest" description="Disordered" evidence="10">
    <location>
        <begin position="208"/>
        <end position="287"/>
    </location>
</feature>
<feature type="compositionally biased region" description="Basic and acidic residues" evidence="10">
    <location>
        <begin position="468"/>
        <end position="481"/>
    </location>
</feature>
<reference evidence="11" key="2">
    <citation type="journal article" date="2012" name="Nat. Commun.">
        <title>Draft genome sequence and genetic transformation of the oleaginous alga Nannochloropis gaditana.</title>
        <authorList>
            <person name="Radakovits R."/>
            <person name="Jinkerson R.E."/>
            <person name="Fuerstenberg S.I."/>
            <person name="Tae H."/>
            <person name="Settlage R.E."/>
            <person name="Boore J.L."/>
            <person name="Posewitz M.C."/>
        </authorList>
    </citation>
    <scope>NUCLEOTIDE SEQUENCE</scope>
    <source>
        <strain evidence="11">CCMP526</strain>
    </source>
</reference>